<evidence type="ECO:0000313" key="4">
    <source>
        <dbReference type="Proteomes" id="UP000593765"/>
    </source>
</evidence>
<keyword evidence="2" id="KW-0812">Transmembrane</keyword>
<sequence>MMFLIFLGLVILAVAFFHYTQGFFSATISAILCIFAAVLSISYHEVIVEKYLGGAMASSAHGAVVLVLFALIYLVCRLVFDKLIPGNVTLPSGADKAGAAVMGIVAGFFAAGLCAFAAQSMGFKPALMGYARLAYEEDRDATIPQEGGGRNVSLHMHDSINSTEPLHLAAEVDQKKLIVPADDILIDMIQSLSDGGALASRPLASIHPNWLNEMFGQRLGMQAAANRIAMNKPDGTQTDVIAIPGTEQYKDAGIYWLDKQLPQKVHEYETIARAQRDKLFPKANPKLDPSKIILIFRVYFGEKARDNKDNIIRLSMGAIRLVAQKKVTGTDGYQWTNYHPLGTIEEGVEFWFNRADDFLFIDDRTQDANVKDKGIDLVFQVEKDGFLKSSKVTDPTQTVIADGTFIEVKRMARVDLSGQPILPMAKLKPNKAVQVMRKTLVKKPPKVFNPAQPADTAETITQKLVGKWEAGTDDGGKLLMTVDQVRMEMVTLDPSGKEAVRTPGNWKIVASDSGFQLEHSGAAGTKVFNDKYGITFPSDNEVLLENGEKGFSKQFNRQGAAPQPSDNPPPTTPTPPTTPQPAPPTTPAPPPAAAKADTSLTVVELIENRKFYAPVRIADGSTGEVKVEGGSVTLEDGKIKAINLAPVTPEKLNAGTGEPLNQLVAETGSIMVQLECTPGAGNGWAWKDKVEQITVADKTGKKYRPVGVWALVNGGTEIVARYNADGTVSLADFTPAGPPTKIYFAYVIPEDQQVTKVDVGNAPLKAFNPPVP</sequence>
<dbReference type="Proteomes" id="UP000593765">
    <property type="component" value="Chromosome"/>
</dbReference>
<feature type="transmembrane region" description="Helical" evidence="2">
    <location>
        <begin position="27"/>
        <end position="48"/>
    </location>
</feature>
<evidence type="ECO:0008006" key="5">
    <source>
        <dbReference type="Google" id="ProtNLM"/>
    </source>
</evidence>
<feature type="region of interest" description="Disordered" evidence="1">
    <location>
        <begin position="554"/>
        <end position="596"/>
    </location>
</feature>
<keyword evidence="2" id="KW-1133">Transmembrane helix</keyword>
<reference evidence="3 4" key="1">
    <citation type="submission" date="2020-10" db="EMBL/GenBank/DDBJ databases">
        <title>Wide distribution of Phycisphaera-like planctomycetes from WD2101 soil group in peatlands and genome analysis of the first cultivated representative.</title>
        <authorList>
            <person name="Dedysh S.N."/>
            <person name="Beletsky A.V."/>
            <person name="Ivanova A."/>
            <person name="Kulichevskaya I.S."/>
            <person name="Suzina N.E."/>
            <person name="Philippov D.A."/>
            <person name="Rakitin A.L."/>
            <person name="Mardanov A.V."/>
            <person name="Ravin N.V."/>
        </authorList>
    </citation>
    <scope>NUCLEOTIDE SEQUENCE [LARGE SCALE GENOMIC DNA]</scope>
    <source>
        <strain evidence="3 4">M1803</strain>
    </source>
</reference>
<name>A0A7M2WXB5_9BACT</name>
<accession>A0A7M2WXB5</accession>
<evidence type="ECO:0000313" key="3">
    <source>
        <dbReference type="EMBL" id="QOV89150.1"/>
    </source>
</evidence>
<organism evidence="3 4">
    <name type="scientific">Humisphaera borealis</name>
    <dbReference type="NCBI Taxonomy" id="2807512"/>
    <lineage>
        <taxon>Bacteria</taxon>
        <taxon>Pseudomonadati</taxon>
        <taxon>Planctomycetota</taxon>
        <taxon>Phycisphaerae</taxon>
        <taxon>Tepidisphaerales</taxon>
        <taxon>Tepidisphaeraceae</taxon>
        <taxon>Humisphaera</taxon>
    </lineage>
</organism>
<keyword evidence="2" id="KW-0472">Membrane</keyword>
<dbReference type="KEGG" id="hbs:IPV69_23510"/>
<feature type="transmembrane region" description="Helical" evidence="2">
    <location>
        <begin position="100"/>
        <end position="118"/>
    </location>
</feature>
<keyword evidence="4" id="KW-1185">Reference proteome</keyword>
<dbReference type="RefSeq" id="WP_206292170.1">
    <property type="nucleotide sequence ID" value="NZ_CP063458.1"/>
</dbReference>
<feature type="compositionally biased region" description="Pro residues" evidence="1">
    <location>
        <begin position="565"/>
        <end position="592"/>
    </location>
</feature>
<protein>
    <recommendedName>
        <fullName evidence="5">CvpA family protein</fullName>
    </recommendedName>
</protein>
<proteinExistence type="predicted"/>
<evidence type="ECO:0000256" key="1">
    <source>
        <dbReference type="SAM" id="MobiDB-lite"/>
    </source>
</evidence>
<dbReference type="AlphaFoldDB" id="A0A7M2WXB5"/>
<gene>
    <name evidence="3" type="ORF">IPV69_23510</name>
</gene>
<dbReference type="EMBL" id="CP063458">
    <property type="protein sequence ID" value="QOV89150.1"/>
    <property type="molecule type" value="Genomic_DNA"/>
</dbReference>
<feature type="transmembrane region" description="Helical" evidence="2">
    <location>
        <begin position="60"/>
        <end position="80"/>
    </location>
</feature>
<evidence type="ECO:0000256" key="2">
    <source>
        <dbReference type="SAM" id="Phobius"/>
    </source>
</evidence>